<dbReference type="AlphaFoldDB" id="A0A1G2R478"/>
<comment type="caution">
    <text evidence="1">The sequence shown here is derived from an EMBL/GenBank/DDBJ whole genome shotgun (WGS) entry which is preliminary data.</text>
</comment>
<gene>
    <name evidence="1" type="ORF">A3D59_03600</name>
</gene>
<evidence type="ECO:0000313" key="1">
    <source>
        <dbReference type="EMBL" id="OHA67626.1"/>
    </source>
</evidence>
<proteinExistence type="predicted"/>
<sequence>MAEIKEGMQIRVEVPDGGRPGIPVKTVSWGPLTGDVREYHRQQTSGQPGRFMFGTVLSIYQGEPAKVTPVLGKDGKPIIADDGEPLMRVIRPAKLIALVRWNGRRYRTSVLPTEILVDSSVRPVRPA</sequence>
<protein>
    <submittedName>
        <fullName evidence="1">Uncharacterized protein</fullName>
    </submittedName>
</protein>
<dbReference type="Proteomes" id="UP000179258">
    <property type="component" value="Unassembled WGS sequence"/>
</dbReference>
<name>A0A1G2R478_9BACT</name>
<organism evidence="1 2">
    <name type="scientific">Candidatus Wildermuthbacteria bacterium RIFCSPHIGHO2_02_FULL_47_17</name>
    <dbReference type="NCBI Taxonomy" id="1802452"/>
    <lineage>
        <taxon>Bacteria</taxon>
        <taxon>Candidatus Wildermuthiibacteriota</taxon>
    </lineage>
</organism>
<dbReference type="EMBL" id="MHTX01000036">
    <property type="protein sequence ID" value="OHA67626.1"/>
    <property type="molecule type" value="Genomic_DNA"/>
</dbReference>
<reference evidence="1 2" key="1">
    <citation type="journal article" date="2016" name="Nat. Commun.">
        <title>Thousands of microbial genomes shed light on interconnected biogeochemical processes in an aquifer system.</title>
        <authorList>
            <person name="Anantharaman K."/>
            <person name="Brown C.T."/>
            <person name="Hug L.A."/>
            <person name="Sharon I."/>
            <person name="Castelle C.J."/>
            <person name="Probst A.J."/>
            <person name="Thomas B.C."/>
            <person name="Singh A."/>
            <person name="Wilkins M.J."/>
            <person name="Karaoz U."/>
            <person name="Brodie E.L."/>
            <person name="Williams K.H."/>
            <person name="Hubbard S.S."/>
            <person name="Banfield J.F."/>
        </authorList>
    </citation>
    <scope>NUCLEOTIDE SEQUENCE [LARGE SCALE GENOMIC DNA]</scope>
</reference>
<evidence type="ECO:0000313" key="2">
    <source>
        <dbReference type="Proteomes" id="UP000179258"/>
    </source>
</evidence>
<accession>A0A1G2R478</accession>